<proteinExistence type="predicted"/>
<name>A0A382TVL3_9ZZZZ</name>
<gene>
    <name evidence="1" type="ORF">METZ01_LOCUS378897</name>
</gene>
<evidence type="ECO:0000313" key="1">
    <source>
        <dbReference type="EMBL" id="SVD26043.1"/>
    </source>
</evidence>
<organism evidence="1">
    <name type="scientific">marine metagenome</name>
    <dbReference type="NCBI Taxonomy" id="408172"/>
    <lineage>
        <taxon>unclassified sequences</taxon>
        <taxon>metagenomes</taxon>
        <taxon>ecological metagenomes</taxon>
    </lineage>
</organism>
<sequence>ARHRLPASGEQMYVTGDGNHAFLLARKLGQGWPYSSEVRVLKLDDSEISEVARLDLDASYRESLMVGDKLYVLSEKWEQNEVRWQGWNFRQTTRLATFDLSDPDDPRKIDEKILAGAPQVISATNSNLMVVTRDPENYYYKHVIRIFDVTNLSGVPEEIAELRPGGRVLDKFKLRIRDGVLTVISQAYRSQSWRARYSLLETFNISQGKLLGSLELADQETLYATRFDGDYAYVVTFLRIDPLFVIDLTNPKKPSIVSELEVPGWSEYIQPMGDQLFAVGVENQQVTASLFDLTDKSN</sequence>
<dbReference type="EMBL" id="UINC01139478">
    <property type="protein sequence ID" value="SVD26043.1"/>
    <property type="molecule type" value="Genomic_DNA"/>
</dbReference>
<protein>
    <submittedName>
        <fullName evidence="1">Uncharacterized protein</fullName>
    </submittedName>
</protein>
<dbReference type="Pfam" id="PF09826">
    <property type="entry name" value="Beta_propel"/>
    <property type="match status" value="1"/>
</dbReference>
<dbReference type="InterPro" id="IPR019198">
    <property type="entry name" value="Beta_propeller_containing"/>
</dbReference>
<accession>A0A382TVL3</accession>
<reference evidence="1" key="1">
    <citation type="submission" date="2018-05" db="EMBL/GenBank/DDBJ databases">
        <authorList>
            <person name="Lanie J.A."/>
            <person name="Ng W.-L."/>
            <person name="Kazmierczak K.M."/>
            <person name="Andrzejewski T.M."/>
            <person name="Davidsen T.M."/>
            <person name="Wayne K.J."/>
            <person name="Tettelin H."/>
            <person name="Glass J.I."/>
            <person name="Rusch D."/>
            <person name="Podicherti R."/>
            <person name="Tsui H.-C.T."/>
            <person name="Winkler M.E."/>
        </authorList>
    </citation>
    <scope>NUCLEOTIDE SEQUENCE</scope>
</reference>
<feature type="non-terminal residue" evidence="1">
    <location>
        <position position="298"/>
    </location>
</feature>
<feature type="non-terminal residue" evidence="1">
    <location>
        <position position="1"/>
    </location>
</feature>
<dbReference type="AlphaFoldDB" id="A0A382TVL3"/>